<evidence type="ECO:0000256" key="4">
    <source>
        <dbReference type="ARBA" id="ARBA00022452"/>
    </source>
</evidence>
<comment type="caution">
    <text evidence="10">The sequence shown here is derived from an EMBL/GenBank/DDBJ whole genome shotgun (WGS) entry which is preliminary data.</text>
</comment>
<gene>
    <name evidence="10" type="ORF">A4R26_04805</name>
</gene>
<dbReference type="STRING" id="550983.A4R26_04805"/>
<dbReference type="RefSeq" id="WP_081168624.1">
    <property type="nucleotide sequence ID" value="NZ_LWBP01000199.1"/>
</dbReference>
<keyword evidence="9" id="KW-0732">Signal</keyword>
<evidence type="ECO:0000256" key="5">
    <source>
        <dbReference type="ARBA" id="ARBA00022692"/>
    </source>
</evidence>
<keyword evidence="4" id="KW-1134">Transmembrane beta strand</keyword>
<keyword evidence="5" id="KW-0812">Transmembrane</keyword>
<evidence type="ECO:0000256" key="8">
    <source>
        <dbReference type="SAM" id="Coils"/>
    </source>
</evidence>
<keyword evidence="7" id="KW-0998">Cell outer membrane</keyword>
<evidence type="ECO:0000256" key="3">
    <source>
        <dbReference type="ARBA" id="ARBA00022448"/>
    </source>
</evidence>
<reference evidence="11" key="1">
    <citation type="submission" date="2016-04" db="EMBL/GenBank/DDBJ databases">
        <authorList>
            <person name="Chen L."/>
            <person name="Zhuang W."/>
            <person name="Wang G."/>
        </authorList>
    </citation>
    <scope>NUCLEOTIDE SEQUENCE [LARGE SCALE GENOMIC DNA]</scope>
    <source>
        <strain evidence="11">208</strain>
    </source>
</reference>
<accession>A0A1V9FDU2</accession>
<keyword evidence="11" id="KW-1185">Reference proteome</keyword>
<organism evidence="10 11">
    <name type="scientific">Niastella populi</name>
    <dbReference type="NCBI Taxonomy" id="550983"/>
    <lineage>
        <taxon>Bacteria</taxon>
        <taxon>Pseudomonadati</taxon>
        <taxon>Bacteroidota</taxon>
        <taxon>Chitinophagia</taxon>
        <taxon>Chitinophagales</taxon>
        <taxon>Chitinophagaceae</taxon>
        <taxon>Niastella</taxon>
    </lineage>
</organism>
<dbReference type="OrthoDB" id="9771205at2"/>
<dbReference type="AlphaFoldDB" id="A0A1V9FDU2"/>
<feature type="coiled-coil region" evidence="8">
    <location>
        <begin position="154"/>
        <end position="181"/>
    </location>
</feature>
<dbReference type="GO" id="GO:0015562">
    <property type="term" value="F:efflux transmembrane transporter activity"/>
    <property type="evidence" value="ECO:0007669"/>
    <property type="project" value="InterPro"/>
</dbReference>
<comment type="similarity">
    <text evidence="2">Belongs to the outer membrane factor (OMF) (TC 1.B.17) family.</text>
</comment>
<evidence type="ECO:0000313" key="10">
    <source>
        <dbReference type="EMBL" id="OQP56482.1"/>
    </source>
</evidence>
<proteinExistence type="inferred from homology"/>
<dbReference type="GO" id="GO:0015288">
    <property type="term" value="F:porin activity"/>
    <property type="evidence" value="ECO:0007669"/>
    <property type="project" value="TreeGrafter"/>
</dbReference>
<feature type="signal peptide" evidence="9">
    <location>
        <begin position="1"/>
        <end position="19"/>
    </location>
</feature>
<evidence type="ECO:0000256" key="9">
    <source>
        <dbReference type="SAM" id="SignalP"/>
    </source>
</evidence>
<dbReference type="SUPFAM" id="SSF56954">
    <property type="entry name" value="Outer membrane efflux proteins (OEP)"/>
    <property type="match status" value="1"/>
</dbReference>
<dbReference type="Proteomes" id="UP000192276">
    <property type="component" value="Unassembled WGS sequence"/>
</dbReference>
<evidence type="ECO:0008006" key="12">
    <source>
        <dbReference type="Google" id="ProtNLM"/>
    </source>
</evidence>
<evidence type="ECO:0000256" key="7">
    <source>
        <dbReference type="ARBA" id="ARBA00023237"/>
    </source>
</evidence>
<sequence>MKYVSIIFICLFSSVLANAQQQLTLQDAIAAALKNNYDILLTRNDSTSYALDRYYSFAAFLPQVNGAANAIWNTNNQQLKFQNRNTGKDSLVIRNGVRTTNMNYSVNLNWTLFDGMRMFATRERLYELEQLGGLSVKGQIVNSVAAVINNYYNIVRQKLQLKAVEEQMSLTEERMKLADKKLSVGLGSKPELLQAKVDYNAQRAAQLNQLTLIAQLRDQLSQLIGFKTGSVFEVADTIPTNMGLQYGELATKYEETNFDLLIAKKSIDIANITVKEARAGLWPTLSFNSAYNFTRSDNSVVVNQNQPFFNQNKGFNYGFGLNVPILNGFNTRRLIKQAKLDVEYQKINYEKQRTLVDVGLTNSFKNYELQKQLLTLENDNIVQAEENVSIARERWKQGVATFIEYREAQFSLQDARNRLYAAQYNLKLAETELLRLKGDLLK</sequence>
<evidence type="ECO:0000256" key="2">
    <source>
        <dbReference type="ARBA" id="ARBA00007613"/>
    </source>
</evidence>
<dbReference type="Pfam" id="PF02321">
    <property type="entry name" value="OEP"/>
    <property type="match status" value="2"/>
</dbReference>
<keyword evidence="8" id="KW-0175">Coiled coil</keyword>
<dbReference type="InterPro" id="IPR003423">
    <property type="entry name" value="OMP_efflux"/>
</dbReference>
<feature type="chain" id="PRO_5013206889" description="Transporter" evidence="9">
    <location>
        <begin position="20"/>
        <end position="442"/>
    </location>
</feature>
<protein>
    <recommendedName>
        <fullName evidence="12">Transporter</fullName>
    </recommendedName>
</protein>
<keyword evidence="6" id="KW-0472">Membrane</keyword>
<dbReference type="InterPro" id="IPR051906">
    <property type="entry name" value="TolC-like"/>
</dbReference>
<evidence type="ECO:0000256" key="1">
    <source>
        <dbReference type="ARBA" id="ARBA00004442"/>
    </source>
</evidence>
<name>A0A1V9FDU2_9BACT</name>
<evidence type="ECO:0000256" key="6">
    <source>
        <dbReference type="ARBA" id="ARBA00023136"/>
    </source>
</evidence>
<dbReference type="PANTHER" id="PTHR30026:SF20">
    <property type="entry name" value="OUTER MEMBRANE PROTEIN TOLC"/>
    <property type="match status" value="1"/>
</dbReference>
<dbReference type="GO" id="GO:0009279">
    <property type="term" value="C:cell outer membrane"/>
    <property type="evidence" value="ECO:0007669"/>
    <property type="project" value="UniProtKB-SubCell"/>
</dbReference>
<keyword evidence="3" id="KW-0813">Transport</keyword>
<dbReference type="Gene3D" id="1.20.1600.10">
    <property type="entry name" value="Outer membrane efflux proteins (OEP)"/>
    <property type="match status" value="1"/>
</dbReference>
<dbReference type="EMBL" id="LWBP01000199">
    <property type="protein sequence ID" value="OQP56482.1"/>
    <property type="molecule type" value="Genomic_DNA"/>
</dbReference>
<dbReference type="GO" id="GO:1990281">
    <property type="term" value="C:efflux pump complex"/>
    <property type="evidence" value="ECO:0007669"/>
    <property type="project" value="TreeGrafter"/>
</dbReference>
<feature type="coiled-coil region" evidence="8">
    <location>
        <begin position="374"/>
        <end position="432"/>
    </location>
</feature>
<evidence type="ECO:0000313" key="11">
    <source>
        <dbReference type="Proteomes" id="UP000192276"/>
    </source>
</evidence>
<dbReference type="PANTHER" id="PTHR30026">
    <property type="entry name" value="OUTER MEMBRANE PROTEIN TOLC"/>
    <property type="match status" value="1"/>
</dbReference>
<comment type="subcellular location">
    <subcellularLocation>
        <location evidence="1">Cell outer membrane</location>
    </subcellularLocation>
</comment>